<dbReference type="Pfam" id="PF13927">
    <property type="entry name" value="Ig_3"/>
    <property type="match status" value="1"/>
</dbReference>
<dbReference type="InterPro" id="IPR007110">
    <property type="entry name" value="Ig-like_dom"/>
</dbReference>
<dbReference type="Pfam" id="PF07648">
    <property type="entry name" value="Kazal_2"/>
    <property type="match status" value="1"/>
</dbReference>
<keyword evidence="2" id="KW-0964">Secreted</keyword>
<dbReference type="AlphaFoldDB" id="A0A8K0KD23"/>
<dbReference type="InterPro" id="IPR003599">
    <property type="entry name" value="Ig_sub"/>
</dbReference>
<dbReference type="PROSITE" id="PS50835">
    <property type="entry name" value="IG_LIKE"/>
    <property type="match status" value="1"/>
</dbReference>
<evidence type="ECO:0000256" key="3">
    <source>
        <dbReference type="ARBA" id="ARBA00022729"/>
    </source>
</evidence>
<keyword evidence="4" id="KW-1015">Disulfide bond</keyword>
<dbReference type="Gene3D" id="2.60.40.10">
    <property type="entry name" value="Immunoglobulins"/>
    <property type="match status" value="1"/>
</dbReference>
<dbReference type="InterPro" id="IPR002350">
    <property type="entry name" value="Kazal_dom"/>
</dbReference>
<evidence type="ECO:0000256" key="4">
    <source>
        <dbReference type="ARBA" id="ARBA00023157"/>
    </source>
</evidence>
<dbReference type="PANTHER" id="PTHR14186:SF19">
    <property type="entry name" value="INSULIN-LIKE GROWTH FACTOR-BINDING PROTEIN 7"/>
    <property type="match status" value="1"/>
</dbReference>
<comment type="subcellular location">
    <subcellularLocation>
        <location evidence="1">Secreted</location>
    </subcellularLocation>
</comment>
<comment type="caution">
    <text evidence="7">The sequence shown here is derived from an EMBL/GenBank/DDBJ whole genome shotgun (WGS) entry which is preliminary data.</text>
</comment>
<keyword evidence="8" id="KW-1185">Reference proteome</keyword>
<sequence length="166" mass="18196">MTEMKQDEPEAICVCKMQGEICGSNNYTYETQCHMALDAVKLKNPSSLYVKHAGPCHTVPVITSGPDDIAVNIGEPVALSCEVKGFPIPDIHWEFQSDDQQYSTAGKNLPSDDLFVAVQVRGGPEAYMTTSWVQIVSLRKSDMGVYTCVATNKEGATRASAKIRQY</sequence>
<dbReference type="EMBL" id="KZ308600">
    <property type="protein sequence ID" value="KAG8232182.1"/>
    <property type="molecule type" value="Genomic_DNA"/>
</dbReference>
<dbReference type="PANTHER" id="PTHR14186">
    <property type="entry name" value="INSULIN-LIKE GROWTH FACTOR BINDING PROTEIN-RELATED"/>
    <property type="match status" value="1"/>
</dbReference>
<name>A0A8K0KD23_LADFU</name>
<proteinExistence type="predicted"/>
<keyword evidence="3" id="KW-0732">Signal</keyword>
<dbReference type="SUPFAM" id="SSF48726">
    <property type="entry name" value="Immunoglobulin"/>
    <property type="match status" value="1"/>
</dbReference>
<evidence type="ECO:0000256" key="1">
    <source>
        <dbReference type="ARBA" id="ARBA00004613"/>
    </source>
</evidence>
<dbReference type="SUPFAM" id="SSF100895">
    <property type="entry name" value="Kazal-type serine protease inhibitors"/>
    <property type="match status" value="1"/>
</dbReference>
<dbReference type="InterPro" id="IPR011390">
    <property type="entry name" value="IGFBP_rP_mac25"/>
</dbReference>
<evidence type="ECO:0000313" key="8">
    <source>
        <dbReference type="Proteomes" id="UP000792457"/>
    </source>
</evidence>
<gene>
    <name evidence="7" type="ORF">J437_LFUL012179</name>
</gene>
<dbReference type="GO" id="GO:0001558">
    <property type="term" value="P:regulation of cell growth"/>
    <property type="evidence" value="ECO:0007669"/>
    <property type="project" value="InterPro"/>
</dbReference>
<dbReference type="GO" id="GO:0005520">
    <property type="term" value="F:insulin-like growth factor binding"/>
    <property type="evidence" value="ECO:0007669"/>
    <property type="project" value="InterPro"/>
</dbReference>
<dbReference type="SMART" id="SM00408">
    <property type="entry name" value="IGc2"/>
    <property type="match status" value="1"/>
</dbReference>
<protein>
    <recommendedName>
        <fullName evidence="6">Ig-like domain-containing protein</fullName>
    </recommendedName>
</protein>
<evidence type="ECO:0000313" key="7">
    <source>
        <dbReference type="EMBL" id="KAG8232182.1"/>
    </source>
</evidence>
<dbReference type="InterPro" id="IPR036058">
    <property type="entry name" value="Kazal_dom_sf"/>
</dbReference>
<dbReference type="SMART" id="SM00409">
    <property type="entry name" value="IG"/>
    <property type="match status" value="1"/>
</dbReference>
<feature type="domain" description="Ig-like" evidence="6">
    <location>
        <begin position="60"/>
        <end position="164"/>
    </location>
</feature>
<dbReference type="OrthoDB" id="5985519at2759"/>
<dbReference type="SMART" id="SM00280">
    <property type="entry name" value="KAZAL"/>
    <property type="match status" value="1"/>
</dbReference>
<reference evidence="7" key="1">
    <citation type="submission" date="2013-04" db="EMBL/GenBank/DDBJ databases">
        <authorList>
            <person name="Qu J."/>
            <person name="Murali S.C."/>
            <person name="Bandaranaike D."/>
            <person name="Bellair M."/>
            <person name="Blankenburg K."/>
            <person name="Chao H."/>
            <person name="Dinh H."/>
            <person name="Doddapaneni H."/>
            <person name="Downs B."/>
            <person name="Dugan-Rocha S."/>
            <person name="Elkadiri S."/>
            <person name="Gnanaolivu R.D."/>
            <person name="Hernandez B."/>
            <person name="Javaid M."/>
            <person name="Jayaseelan J.C."/>
            <person name="Lee S."/>
            <person name="Li M."/>
            <person name="Ming W."/>
            <person name="Munidasa M."/>
            <person name="Muniz J."/>
            <person name="Nguyen L."/>
            <person name="Ongeri F."/>
            <person name="Osuji N."/>
            <person name="Pu L.-L."/>
            <person name="Puazo M."/>
            <person name="Qu C."/>
            <person name="Quiroz J."/>
            <person name="Raj R."/>
            <person name="Weissenberger G."/>
            <person name="Xin Y."/>
            <person name="Zou X."/>
            <person name="Han Y."/>
            <person name="Richards S."/>
            <person name="Worley K."/>
            <person name="Muzny D."/>
            <person name="Gibbs R."/>
        </authorList>
    </citation>
    <scope>NUCLEOTIDE SEQUENCE</scope>
    <source>
        <strain evidence="7">Sampled in the wild</strain>
    </source>
</reference>
<dbReference type="InterPro" id="IPR003598">
    <property type="entry name" value="Ig_sub2"/>
</dbReference>
<dbReference type="GO" id="GO:0009966">
    <property type="term" value="P:regulation of signal transduction"/>
    <property type="evidence" value="ECO:0007669"/>
    <property type="project" value="TreeGrafter"/>
</dbReference>
<evidence type="ECO:0000256" key="2">
    <source>
        <dbReference type="ARBA" id="ARBA00022525"/>
    </source>
</evidence>
<evidence type="ECO:0000259" key="6">
    <source>
        <dbReference type="PROSITE" id="PS50835"/>
    </source>
</evidence>
<dbReference type="Gene3D" id="3.30.60.30">
    <property type="match status" value="1"/>
</dbReference>
<keyword evidence="5" id="KW-0393">Immunoglobulin domain</keyword>
<accession>A0A8K0KD23</accession>
<dbReference type="Proteomes" id="UP000792457">
    <property type="component" value="Unassembled WGS sequence"/>
</dbReference>
<dbReference type="CDD" id="cd00104">
    <property type="entry name" value="KAZAL_FS"/>
    <property type="match status" value="1"/>
</dbReference>
<dbReference type="InterPro" id="IPR036179">
    <property type="entry name" value="Ig-like_dom_sf"/>
</dbReference>
<dbReference type="GO" id="GO:0005576">
    <property type="term" value="C:extracellular region"/>
    <property type="evidence" value="ECO:0007669"/>
    <property type="project" value="UniProtKB-SubCell"/>
</dbReference>
<organism evidence="7 8">
    <name type="scientific">Ladona fulva</name>
    <name type="common">Scarce chaser dragonfly</name>
    <name type="synonym">Libellula fulva</name>
    <dbReference type="NCBI Taxonomy" id="123851"/>
    <lineage>
        <taxon>Eukaryota</taxon>
        <taxon>Metazoa</taxon>
        <taxon>Ecdysozoa</taxon>
        <taxon>Arthropoda</taxon>
        <taxon>Hexapoda</taxon>
        <taxon>Insecta</taxon>
        <taxon>Pterygota</taxon>
        <taxon>Palaeoptera</taxon>
        <taxon>Odonata</taxon>
        <taxon>Epiprocta</taxon>
        <taxon>Anisoptera</taxon>
        <taxon>Libelluloidea</taxon>
        <taxon>Libellulidae</taxon>
        <taxon>Ladona</taxon>
    </lineage>
</organism>
<evidence type="ECO:0000256" key="5">
    <source>
        <dbReference type="ARBA" id="ARBA00023319"/>
    </source>
</evidence>
<reference evidence="7" key="2">
    <citation type="submission" date="2017-10" db="EMBL/GenBank/DDBJ databases">
        <title>Ladona fulva Genome sequencing and assembly.</title>
        <authorList>
            <person name="Murali S."/>
            <person name="Richards S."/>
            <person name="Bandaranaike D."/>
            <person name="Bellair M."/>
            <person name="Blankenburg K."/>
            <person name="Chao H."/>
            <person name="Dinh H."/>
            <person name="Doddapaneni H."/>
            <person name="Dugan-Rocha S."/>
            <person name="Elkadiri S."/>
            <person name="Gnanaolivu R."/>
            <person name="Hernandez B."/>
            <person name="Skinner E."/>
            <person name="Javaid M."/>
            <person name="Lee S."/>
            <person name="Li M."/>
            <person name="Ming W."/>
            <person name="Munidasa M."/>
            <person name="Muniz J."/>
            <person name="Nguyen L."/>
            <person name="Hughes D."/>
            <person name="Osuji N."/>
            <person name="Pu L.-L."/>
            <person name="Puazo M."/>
            <person name="Qu C."/>
            <person name="Quiroz J."/>
            <person name="Raj R."/>
            <person name="Weissenberger G."/>
            <person name="Xin Y."/>
            <person name="Zou X."/>
            <person name="Han Y."/>
            <person name="Worley K."/>
            <person name="Muzny D."/>
            <person name="Gibbs R."/>
        </authorList>
    </citation>
    <scope>NUCLEOTIDE SEQUENCE</scope>
    <source>
        <strain evidence="7">Sampled in the wild</strain>
    </source>
</reference>
<dbReference type="FunFam" id="2.60.40.10:FF:000032">
    <property type="entry name" value="palladin isoform X1"/>
    <property type="match status" value="1"/>
</dbReference>
<dbReference type="InterPro" id="IPR013783">
    <property type="entry name" value="Ig-like_fold"/>
</dbReference>